<evidence type="ECO:0000313" key="3">
    <source>
        <dbReference type="Proteomes" id="UP000054272"/>
    </source>
</evidence>
<evidence type="ECO:0000256" key="1">
    <source>
        <dbReference type="SAM" id="MobiDB-lite"/>
    </source>
</evidence>
<feature type="compositionally biased region" description="Low complexity" evidence="1">
    <location>
        <begin position="59"/>
        <end position="75"/>
    </location>
</feature>
<feature type="compositionally biased region" description="Low complexity" evidence="1">
    <location>
        <begin position="25"/>
        <end position="50"/>
    </location>
</feature>
<dbReference type="Proteomes" id="UP000054272">
    <property type="component" value="Unassembled WGS sequence"/>
</dbReference>
<organism evidence="2 3">
    <name type="scientific">Cryptococcus gattii EJB2</name>
    <dbReference type="NCBI Taxonomy" id="1296103"/>
    <lineage>
        <taxon>Eukaryota</taxon>
        <taxon>Fungi</taxon>
        <taxon>Dikarya</taxon>
        <taxon>Basidiomycota</taxon>
        <taxon>Agaricomycotina</taxon>
        <taxon>Tremellomycetes</taxon>
        <taxon>Tremellales</taxon>
        <taxon>Cryptococcaceae</taxon>
        <taxon>Cryptococcus</taxon>
        <taxon>Cryptococcus gattii species complex</taxon>
    </lineage>
</organism>
<gene>
    <name evidence="2" type="ORF">I306_04918</name>
</gene>
<proteinExistence type="predicted"/>
<accession>A0ABR5BQY0</accession>
<keyword evidence="3" id="KW-1185">Reference proteome</keyword>
<reference evidence="2 3" key="1">
    <citation type="submission" date="2015-01" db="EMBL/GenBank/DDBJ databases">
        <title>The Genome Sequence of Cryptococcus gattii EJB2.</title>
        <authorList>
            <consortium name="The Broad Institute Genomics Platform"/>
            <person name="Cuomo C."/>
            <person name="Litvintseva A."/>
            <person name="Chen Y."/>
            <person name="Heitman J."/>
            <person name="Sun S."/>
            <person name="Springer D."/>
            <person name="Dromer F."/>
            <person name="Young S."/>
            <person name="Zeng Q."/>
            <person name="Gargeya S."/>
            <person name="Abouelleil A."/>
            <person name="Alvarado L."/>
            <person name="Chapman S.B."/>
            <person name="Gainer-Dewar J."/>
            <person name="Goldberg J."/>
            <person name="Griggs A."/>
            <person name="Gujja S."/>
            <person name="Hansen M."/>
            <person name="Howarth C."/>
            <person name="Imamovic A."/>
            <person name="Larimer J."/>
            <person name="Murphy C."/>
            <person name="Naylor J."/>
            <person name="Pearson M."/>
            <person name="Priest M."/>
            <person name="Roberts A."/>
            <person name="Saif S."/>
            <person name="Shea T."/>
            <person name="Sykes S."/>
            <person name="Wortman J."/>
            <person name="Nusbaum C."/>
            <person name="Birren B."/>
        </authorList>
    </citation>
    <scope>NUCLEOTIDE SEQUENCE [LARGE SCALE GENOMIC DNA]</scope>
    <source>
        <strain evidence="2 3">EJB2</strain>
    </source>
</reference>
<dbReference type="EMBL" id="KN848726">
    <property type="protein sequence ID" value="KIR78042.1"/>
    <property type="molecule type" value="Genomic_DNA"/>
</dbReference>
<evidence type="ECO:0000313" key="2">
    <source>
        <dbReference type="EMBL" id="KIR78042.1"/>
    </source>
</evidence>
<protein>
    <submittedName>
        <fullName evidence="2">AP-2 complex subunit sigma</fullName>
    </submittedName>
</protein>
<sequence>MRPTTTTKRQQSSVSRLIDPLLPSALDSLPTLPTCHMYSSGTTRSSTDDTPVSSSASASIPTTMSSRTSRPSISL</sequence>
<name>A0ABR5BQY0_9TREE</name>
<feature type="region of interest" description="Disordered" evidence="1">
    <location>
        <begin position="25"/>
        <end position="75"/>
    </location>
</feature>